<protein>
    <submittedName>
        <fullName evidence="1">Uncharacterized protein</fullName>
    </submittedName>
</protein>
<proteinExistence type="predicted"/>
<sequence>MSPTNTAMEEKTACINWAVLKTYLQNKKVYFHPTLSLLSLTKLTIVPGSPDSLGCKFVDGNQGFLKLFGKDHISKWLPAAILHYERGQGSYFFIEINDDLPVGQVASRKNPGEGLWTVDAKSPSENAISLLPHDILEFLKSNIKEVQDDEDTEDAIISETSADSISDGEEIVTVTRTRTRAESMESWKPLGLGSWFHVSRLVHTQDESGPGSPDGLLARPLPIGLPPSTVYCASLKSAFDSWVSETQHTWPATLAICVEMRVDRLCMVVDPEELIDVAQDDQQPIVAPPFEE</sequence>
<accession>A0A8J2IWS4</accession>
<organism evidence="1 2">
    <name type="scientific">Fusarium equiseti</name>
    <name type="common">Fusarium scirpi</name>
    <dbReference type="NCBI Taxonomy" id="61235"/>
    <lineage>
        <taxon>Eukaryota</taxon>
        <taxon>Fungi</taxon>
        <taxon>Dikarya</taxon>
        <taxon>Ascomycota</taxon>
        <taxon>Pezizomycotina</taxon>
        <taxon>Sordariomycetes</taxon>
        <taxon>Hypocreomycetidae</taxon>
        <taxon>Hypocreales</taxon>
        <taxon>Nectriaceae</taxon>
        <taxon>Fusarium</taxon>
        <taxon>Fusarium incarnatum-equiseti species complex</taxon>
    </lineage>
</organism>
<evidence type="ECO:0000313" key="2">
    <source>
        <dbReference type="Proteomes" id="UP000693738"/>
    </source>
</evidence>
<name>A0A8J2IWS4_FUSEQ</name>
<dbReference type="Proteomes" id="UP000693738">
    <property type="component" value="Unassembled WGS sequence"/>
</dbReference>
<comment type="caution">
    <text evidence="1">The sequence shown here is derived from an EMBL/GenBank/DDBJ whole genome shotgun (WGS) entry which is preliminary data.</text>
</comment>
<gene>
    <name evidence="1" type="ORF">FEQUK3_LOCUS9552</name>
</gene>
<dbReference type="EMBL" id="CAJSTJ010000162">
    <property type="protein sequence ID" value="CAG7563836.1"/>
    <property type="molecule type" value="Genomic_DNA"/>
</dbReference>
<reference evidence="1" key="1">
    <citation type="submission" date="2021-05" db="EMBL/GenBank/DDBJ databases">
        <authorList>
            <person name="Khan N."/>
        </authorList>
    </citation>
    <scope>NUCLEOTIDE SEQUENCE</scope>
</reference>
<dbReference type="AlphaFoldDB" id="A0A8J2IWS4"/>
<evidence type="ECO:0000313" key="1">
    <source>
        <dbReference type="EMBL" id="CAG7563836.1"/>
    </source>
</evidence>